<evidence type="ECO:0000256" key="3">
    <source>
        <dbReference type="ARBA" id="ARBA00022989"/>
    </source>
</evidence>
<dbReference type="GeneID" id="63793787"/>
<dbReference type="GO" id="GO:0022857">
    <property type="term" value="F:transmembrane transporter activity"/>
    <property type="evidence" value="ECO:0007669"/>
    <property type="project" value="InterPro"/>
</dbReference>
<dbReference type="STRING" id="1196081.A0A364KYE9"/>
<keyword evidence="4 6" id="KW-0472">Membrane</keyword>
<comment type="subcellular location">
    <subcellularLocation>
        <location evidence="1">Membrane</location>
        <topology evidence="1">Multi-pass membrane protein</topology>
    </subcellularLocation>
</comment>
<dbReference type="Gene3D" id="1.20.1250.20">
    <property type="entry name" value="MFS general substrate transporter like domains"/>
    <property type="match status" value="1"/>
</dbReference>
<dbReference type="PANTHER" id="PTHR23507">
    <property type="entry name" value="ZGC:174356"/>
    <property type="match status" value="1"/>
</dbReference>
<dbReference type="InterPro" id="IPR036259">
    <property type="entry name" value="MFS_trans_sf"/>
</dbReference>
<feature type="transmembrane region" description="Helical" evidence="6">
    <location>
        <begin position="189"/>
        <end position="207"/>
    </location>
</feature>
<name>A0A364KYE9_TALAM</name>
<keyword evidence="2 6" id="KW-0812">Transmembrane</keyword>
<keyword evidence="3 6" id="KW-1133">Transmembrane helix</keyword>
<feature type="compositionally biased region" description="Acidic residues" evidence="5">
    <location>
        <begin position="483"/>
        <end position="492"/>
    </location>
</feature>
<dbReference type="PANTHER" id="PTHR23507:SF1">
    <property type="entry name" value="FI18259P1-RELATED"/>
    <property type="match status" value="1"/>
</dbReference>
<dbReference type="InterPro" id="IPR011701">
    <property type="entry name" value="MFS"/>
</dbReference>
<evidence type="ECO:0000256" key="6">
    <source>
        <dbReference type="SAM" id="Phobius"/>
    </source>
</evidence>
<evidence type="ECO:0000256" key="4">
    <source>
        <dbReference type="ARBA" id="ARBA00023136"/>
    </source>
</evidence>
<sequence length="503" mass="54350">MLSSTPNQADERTHLLSNGDEAATAKDKSRLRTQLVVILFVCVLYFNLYLCLAPEVNIREDIICKAYYDALDNDEVSIERDCTVDDVQRELSLLSQVYVTISQLPGFILAFPYGALADRIGRRKVLLCSVVGIVLCDAFKLLVMWQPNHFPLRVIWLAPLFRLIGGGDAVAATVVLATLADVYTEQDRVASMATACELFSPLIGSALMLKSSWIPVLLGFATLLVGTSVSLALLPETLAQRPRSGDPLDPARPKTHGPPRLGISGDQITAMLAVFRESITSLFATKNVGLLLFGFFAATVGTIAAAFELQYVHKRFGWSYPYASSILAIRPSITLVVLLVIIPVASRISMENFGLSSARADLFLVRVSAALLTAGTLLLSVSEISSLAILSLIIFALGNAFTTIAKSLLTTFGPPEMAGTLLSAMNISASLGAMIAGPIIAVLFDWGLKQGGIWVGAPLFFVTLLYTLTFCSVCVLRLPDRSEDGDDDDYEQDQQRAQSVLGS</sequence>
<feature type="transmembrane region" description="Helical" evidence="6">
    <location>
        <begin position="125"/>
        <end position="143"/>
    </location>
</feature>
<feature type="transmembrane region" description="Helical" evidence="6">
    <location>
        <begin position="453"/>
        <end position="476"/>
    </location>
</feature>
<protein>
    <recommendedName>
        <fullName evidence="9">Major facilitator superfamily (MFS) profile domain-containing protein</fullName>
    </recommendedName>
</protein>
<reference evidence="7 8" key="1">
    <citation type="journal article" date="2017" name="Biotechnol. Biofuels">
        <title>Differential beta-glucosidase expression as a function of carbon source availability in Talaromyces amestolkiae: a genomic and proteomic approach.</title>
        <authorList>
            <person name="de Eugenio L.I."/>
            <person name="Mendez-Liter J.A."/>
            <person name="Nieto-Dominguez M."/>
            <person name="Alonso L."/>
            <person name="Gil-Munoz J."/>
            <person name="Barriuso J."/>
            <person name="Prieto A."/>
            <person name="Martinez M.J."/>
        </authorList>
    </citation>
    <scope>NUCLEOTIDE SEQUENCE [LARGE SCALE GENOMIC DNA]</scope>
    <source>
        <strain evidence="7 8">CIB</strain>
    </source>
</reference>
<evidence type="ECO:0000256" key="1">
    <source>
        <dbReference type="ARBA" id="ARBA00004141"/>
    </source>
</evidence>
<evidence type="ECO:0000313" key="7">
    <source>
        <dbReference type="EMBL" id="RAO68559.1"/>
    </source>
</evidence>
<accession>A0A364KYE9</accession>
<feature type="transmembrane region" description="Helical" evidence="6">
    <location>
        <begin position="213"/>
        <end position="234"/>
    </location>
</feature>
<feature type="transmembrane region" description="Helical" evidence="6">
    <location>
        <begin position="363"/>
        <end position="381"/>
    </location>
</feature>
<feature type="region of interest" description="Disordered" evidence="5">
    <location>
        <begin position="241"/>
        <end position="262"/>
    </location>
</feature>
<organism evidence="7 8">
    <name type="scientific">Talaromyces amestolkiae</name>
    <dbReference type="NCBI Taxonomy" id="1196081"/>
    <lineage>
        <taxon>Eukaryota</taxon>
        <taxon>Fungi</taxon>
        <taxon>Dikarya</taxon>
        <taxon>Ascomycota</taxon>
        <taxon>Pezizomycotina</taxon>
        <taxon>Eurotiomycetes</taxon>
        <taxon>Eurotiomycetidae</taxon>
        <taxon>Eurotiales</taxon>
        <taxon>Trichocomaceae</taxon>
        <taxon>Talaromyces</taxon>
        <taxon>Talaromyces sect. Talaromyces</taxon>
    </lineage>
</organism>
<feature type="transmembrane region" description="Helical" evidence="6">
    <location>
        <begin position="421"/>
        <end position="441"/>
    </location>
</feature>
<evidence type="ECO:0000256" key="5">
    <source>
        <dbReference type="SAM" id="MobiDB-lite"/>
    </source>
</evidence>
<feature type="compositionally biased region" description="Basic and acidic residues" evidence="5">
    <location>
        <begin position="243"/>
        <end position="252"/>
    </location>
</feature>
<feature type="transmembrane region" description="Helical" evidence="6">
    <location>
        <begin position="288"/>
        <end position="307"/>
    </location>
</feature>
<evidence type="ECO:0000313" key="8">
    <source>
        <dbReference type="Proteomes" id="UP000249363"/>
    </source>
</evidence>
<proteinExistence type="predicted"/>
<feature type="transmembrane region" description="Helical" evidence="6">
    <location>
        <begin position="35"/>
        <end position="52"/>
    </location>
</feature>
<keyword evidence="8" id="KW-1185">Reference proteome</keyword>
<comment type="caution">
    <text evidence="7">The sequence shown here is derived from an EMBL/GenBank/DDBJ whole genome shotgun (WGS) entry which is preliminary data.</text>
</comment>
<feature type="transmembrane region" description="Helical" evidence="6">
    <location>
        <begin position="387"/>
        <end position="409"/>
    </location>
</feature>
<feature type="transmembrane region" description="Helical" evidence="6">
    <location>
        <begin position="93"/>
        <end position="113"/>
    </location>
</feature>
<feature type="transmembrane region" description="Helical" evidence="6">
    <location>
        <begin position="155"/>
        <end position="177"/>
    </location>
</feature>
<dbReference type="OrthoDB" id="194139at2759"/>
<feature type="region of interest" description="Disordered" evidence="5">
    <location>
        <begin position="483"/>
        <end position="503"/>
    </location>
</feature>
<dbReference type="GO" id="GO:0016020">
    <property type="term" value="C:membrane"/>
    <property type="evidence" value="ECO:0007669"/>
    <property type="project" value="UniProtKB-SubCell"/>
</dbReference>
<dbReference type="Proteomes" id="UP000249363">
    <property type="component" value="Unassembled WGS sequence"/>
</dbReference>
<gene>
    <name evidence="7" type="ORF">BHQ10_004571</name>
</gene>
<feature type="transmembrane region" description="Helical" evidence="6">
    <location>
        <begin position="319"/>
        <end position="342"/>
    </location>
</feature>
<dbReference type="AlphaFoldDB" id="A0A364KYE9"/>
<dbReference type="EMBL" id="MIKG01000008">
    <property type="protein sequence ID" value="RAO68559.1"/>
    <property type="molecule type" value="Genomic_DNA"/>
</dbReference>
<dbReference type="SUPFAM" id="SSF103473">
    <property type="entry name" value="MFS general substrate transporter"/>
    <property type="match status" value="1"/>
</dbReference>
<dbReference type="CDD" id="cd06174">
    <property type="entry name" value="MFS"/>
    <property type="match status" value="1"/>
</dbReference>
<dbReference type="RefSeq" id="XP_040733075.1">
    <property type="nucleotide sequence ID" value="XM_040876951.1"/>
</dbReference>
<dbReference type="Pfam" id="PF07690">
    <property type="entry name" value="MFS_1"/>
    <property type="match status" value="1"/>
</dbReference>
<evidence type="ECO:0000256" key="2">
    <source>
        <dbReference type="ARBA" id="ARBA00022692"/>
    </source>
</evidence>
<evidence type="ECO:0008006" key="9">
    <source>
        <dbReference type="Google" id="ProtNLM"/>
    </source>
</evidence>